<dbReference type="InterPro" id="IPR003772">
    <property type="entry name" value="YceD"/>
</dbReference>
<sequence length="215" mass="23128">MTTNRREHHGSSAPGRAAGAPARHSHKYPPSGPLVIDIRDLGRQPGAGRDVVTQVPAPADLGLELIKIPQDSTLELDLRVESVAEGVLVTGTVRGTAVAECGRCLTATTEDVQVNLTELFAYPGTKTDETTEEDEVNRLVDDRADLEAVIRNEIVTELPLTPLCKPDCQGLCAGCGERLEDLPEDHAHELIDPRWAALREKFSGAEPGGDDHDDS</sequence>
<evidence type="ECO:0000313" key="2">
    <source>
        <dbReference type="EMBL" id="PRZ43500.1"/>
    </source>
</evidence>
<keyword evidence="3" id="KW-1185">Reference proteome</keyword>
<proteinExistence type="predicted"/>
<organism evidence="2 3">
    <name type="scientific">Antricoccus suffuscus</name>
    <dbReference type="NCBI Taxonomy" id="1629062"/>
    <lineage>
        <taxon>Bacteria</taxon>
        <taxon>Bacillati</taxon>
        <taxon>Actinomycetota</taxon>
        <taxon>Actinomycetes</taxon>
        <taxon>Geodermatophilales</taxon>
        <taxon>Antricoccaceae</taxon>
        <taxon>Antricoccus</taxon>
    </lineage>
</organism>
<gene>
    <name evidence="2" type="ORF">CLV47_102188</name>
</gene>
<dbReference type="AlphaFoldDB" id="A0A2T1A4H3"/>
<dbReference type="Pfam" id="PF02620">
    <property type="entry name" value="YceD"/>
    <property type="match status" value="1"/>
</dbReference>
<dbReference type="OrthoDB" id="9790372at2"/>
<evidence type="ECO:0008006" key="4">
    <source>
        <dbReference type="Google" id="ProtNLM"/>
    </source>
</evidence>
<feature type="region of interest" description="Disordered" evidence="1">
    <location>
        <begin position="1"/>
        <end position="32"/>
    </location>
</feature>
<feature type="compositionally biased region" description="Low complexity" evidence="1">
    <location>
        <begin position="11"/>
        <end position="22"/>
    </location>
</feature>
<evidence type="ECO:0000313" key="3">
    <source>
        <dbReference type="Proteomes" id="UP000237752"/>
    </source>
</evidence>
<protein>
    <recommendedName>
        <fullName evidence="4">DUF177 domain-containing protein</fullName>
    </recommendedName>
</protein>
<comment type="caution">
    <text evidence="2">The sequence shown here is derived from an EMBL/GenBank/DDBJ whole genome shotgun (WGS) entry which is preliminary data.</text>
</comment>
<dbReference type="Proteomes" id="UP000237752">
    <property type="component" value="Unassembled WGS sequence"/>
</dbReference>
<dbReference type="EMBL" id="PVUE01000002">
    <property type="protein sequence ID" value="PRZ43500.1"/>
    <property type="molecule type" value="Genomic_DNA"/>
</dbReference>
<accession>A0A2T1A4H3</accession>
<reference evidence="2 3" key="1">
    <citation type="submission" date="2018-03" db="EMBL/GenBank/DDBJ databases">
        <title>Genomic Encyclopedia of Archaeal and Bacterial Type Strains, Phase II (KMG-II): from individual species to whole genera.</title>
        <authorList>
            <person name="Goeker M."/>
        </authorList>
    </citation>
    <scope>NUCLEOTIDE SEQUENCE [LARGE SCALE GENOMIC DNA]</scope>
    <source>
        <strain evidence="2 3">DSM 100065</strain>
    </source>
</reference>
<dbReference type="RefSeq" id="WP_106347661.1">
    <property type="nucleotide sequence ID" value="NZ_PVUE01000002.1"/>
</dbReference>
<name>A0A2T1A4H3_9ACTN</name>
<evidence type="ECO:0000256" key="1">
    <source>
        <dbReference type="SAM" id="MobiDB-lite"/>
    </source>
</evidence>